<dbReference type="OrthoDB" id="73875at2759"/>
<sequence length="680" mass="75882">MDDYVSYIIAFVVVVVVVVVIFTTPILFSTAVVLIQCKGYGVPREEYDESLINKDEDGKEWVLGTCECNFEIAEEIFDVVVEALEGLNEAFCAVMLESCNIILQSGVMAVPGGPFLRTAVQGAKTFVENGLDAASFFDNWVGKACGMPSWDFDLFAVFNPLANAPDSLGQSKGCLRKNKSKCKRTDPKPDSKPTTKPAVTEKPKTTTLSSSPLASSIMTSACKIGRRAKAAELNVFGEAETSTDDCGKEKTIHITSTSKDMGFYESEVPMTCSKQWTQACYHYRSVMSVHTNTPDMVRWTCAATLETSKSGSATARWGEMAISTRKRDAQHWFPWANGFVARTTLTRDGKENVKGCERDEWPPRYFWPGDKEAKKKKLVQKIRLLEWHENGGAGSMFNGFCNNNAAASLKDKKTYEQKKFVKTIGDAKIETPEPNKKPLTIVSHVSIDTFRAIFTIKDWDGLPEEKNDAPKWHGLKENKCWPSLLAPEDPGFALLTDDEFYKQGQHPELAHHTATYRGLPDLQVLKKALKDSNPSPPFPYSDVDVVTYGDRKFNVKLIPDEYREVLPGLPALPKPAVVPRAIRRNLTELTEDDSKELEWANLDVNVDGYNDEELDEWFERYAELLKRRNMRGSGRVSPQVAVAQPTPVVSTTTWGMTTLAVEASRLTSEFPRATQTSYVS</sequence>
<keyword evidence="2" id="KW-1133">Transmembrane helix</keyword>
<evidence type="ECO:0000313" key="4">
    <source>
        <dbReference type="Proteomes" id="UP000015530"/>
    </source>
</evidence>
<comment type="caution">
    <text evidence="3">The sequence shown here is derived from an EMBL/GenBank/DDBJ whole genome shotgun (WGS) entry which is preliminary data.</text>
</comment>
<dbReference type="AlphaFoldDB" id="T0K8Q7"/>
<proteinExistence type="predicted"/>
<name>T0K8Q7_COLGC</name>
<dbReference type="HOGENOM" id="CLU_404384_0_0_1"/>
<evidence type="ECO:0000313" key="3">
    <source>
        <dbReference type="EMBL" id="EQB51902.1"/>
    </source>
</evidence>
<keyword evidence="2" id="KW-0812">Transmembrane</keyword>
<dbReference type="STRING" id="1237896.T0K8Q7"/>
<feature type="region of interest" description="Disordered" evidence="1">
    <location>
        <begin position="178"/>
        <end position="212"/>
    </location>
</feature>
<protein>
    <submittedName>
        <fullName evidence="3">Uncharacterized protein</fullName>
    </submittedName>
</protein>
<evidence type="ECO:0000256" key="2">
    <source>
        <dbReference type="SAM" id="Phobius"/>
    </source>
</evidence>
<reference evidence="4" key="1">
    <citation type="journal article" date="2013" name="Mol. Plant Microbe Interact.">
        <title>Global aspects of pacC regulation of pathogenicity genes in Colletotrichum gloeosporioides as revealed by transcriptome analysis.</title>
        <authorList>
            <person name="Alkan N."/>
            <person name="Meng X."/>
            <person name="Friedlander G."/>
            <person name="Reuveni E."/>
            <person name="Sukno S."/>
            <person name="Sherman A."/>
            <person name="Thon M."/>
            <person name="Fluhr R."/>
            <person name="Prusky D."/>
        </authorList>
    </citation>
    <scope>NUCLEOTIDE SEQUENCE [LARGE SCALE GENOMIC DNA]</scope>
    <source>
        <strain evidence="4">Cg-14</strain>
    </source>
</reference>
<feature type="transmembrane region" description="Helical" evidence="2">
    <location>
        <begin position="7"/>
        <end position="28"/>
    </location>
</feature>
<feature type="compositionally biased region" description="Basic and acidic residues" evidence="1">
    <location>
        <begin position="183"/>
        <end position="204"/>
    </location>
</feature>
<accession>T0K8Q7</accession>
<dbReference type="EMBL" id="AMYD01001718">
    <property type="protein sequence ID" value="EQB51902.1"/>
    <property type="molecule type" value="Genomic_DNA"/>
</dbReference>
<dbReference type="Proteomes" id="UP000015530">
    <property type="component" value="Unassembled WGS sequence"/>
</dbReference>
<evidence type="ECO:0000256" key="1">
    <source>
        <dbReference type="SAM" id="MobiDB-lite"/>
    </source>
</evidence>
<organism evidence="3 4">
    <name type="scientific">Colletotrichum gloeosporioides (strain Cg-14)</name>
    <name type="common">Anthracnose fungus</name>
    <name type="synonym">Glomerella cingulata</name>
    <dbReference type="NCBI Taxonomy" id="1237896"/>
    <lineage>
        <taxon>Eukaryota</taxon>
        <taxon>Fungi</taxon>
        <taxon>Dikarya</taxon>
        <taxon>Ascomycota</taxon>
        <taxon>Pezizomycotina</taxon>
        <taxon>Sordariomycetes</taxon>
        <taxon>Hypocreomycetidae</taxon>
        <taxon>Glomerellales</taxon>
        <taxon>Glomerellaceae</taxon>
        <taxon>Colletotrichum</taxon>
        <taxon>Colletotrichum gloeosporioides species complex</taxon>
    </lineage>
</organism>
<gene>
    <name evidence="3" type="ORF">CGLO_08514</name>
</gene>
<keyword evidence="2" id="KW-0472">Membrane</keyword>